<reference evidence="3 4" key="1">
    <citation type="submission" date="2016-10" db="EMBL/GenBank/DDBJ databases">
        <authorList>
            <person name="de Groot N.N."/>
        </authorList>
    </citation>
    <scope>NUCLEOTIDE SEQUENCE [LARGE SCALE GENOMIC DNA]</scope>
    <source>
        <strain evidence="3 4">NLAE-zl-G419</strain>
    </source>
</reference>
<evidence type="ECO:0000313" key="2">
    <source>
        <dbReference type="EMBL" id="PWL54787.1"/>
    </source>
</evidence>
<evidence type="ECO:0000313" key="4">
    <source>
        <dbReference type="Proteomes" id="UP000182135"/>
    </source>
</evidence>
<dbReference type="EMBL" id="QAMZ01000018">
    <property type="protein sequence ID" value="PWL54787.1"/>
    <property type="molecule type" value="Genomic_DNA"/>
</dbReference>
<evidence type="ECO:0008006" key="6">
    <source>
        <dbReference type="Google" id="ProtNLM"/>
    </source>
</evidence>
<dbReference type="Proteomes" id="UP000182135">
    <property type="component" value="Unassembled WGS sequence"/>
</dbReference>
<sequence length="264" mass="32028">MRGGIYINNLYYNINTEDEKIKDYIIELVDIIEEYDYLKLIEMPYIWKVYADSIGKEIYCNCKLISDILKLKENIDSISDELCKDILEDYRRLEVKNRYYEFNGKLNEYENALDSVINYRNINLKGLIDEEKVREIYKKLIFYYHPIIRKDKTKLWKEISKAYMEFNLEALEKIYFLGKDFSYSEDKWETTNIEDYKNQLKNNIRKLKSSFPFVLKDEILDDKWRSEVAMNIYENNIALEKEIKFLEEELKNLEKKLKEKKGLS</sequence>
<gene>
    <name evidence="2" type="ORF">DBY38_03120</name>
    <name evidence="3" type="ORF">SAMN04487885_12417</name>
</gene>
<proteinExistence type="predicted"/>
<dbReference type="GeneID" id="90545492"/>
<dbReference type="Proteomes" id="UP000246114">
    <property type="component" value="Unassembled WGS sequence"/>
</dbReference>
<evidence type="ECO:0000256" key="1">
    <source>
        <dbReference type="SAM" id="Coils"/>
    </source>
</evidence>
<protein>
    <recommendedName>
        <fullName evidence="6">J domain-containing protein</fullName>
    </recommendedName>
</protein>
<reference evidence="2 5" key="2">
    <citation type="submission" date="2018-03" db="EMBL/GenBank/DDBJ databases">
        <title>The uncultured portion of the human microbiome is neutrally assembled.</title>
        <authorList>
            <person name="Jeraldo P."/>
            <person name="Boardman L."/>
            <person name="White B.A."/>
            <person name="Nelson H."/>
            <person name="Goldenfeld N."/>
            <person name="Chia N."/>
        </authorList>
    </citation>
    <scope>NUCLEOTIDE SEQUENCE [LARGE SCALE GENOMIC DNA]</scope>
    <source>
        <strain evidence="2">CIM:MAG 903</strain>
    </source>
</reference>
<keyword evidence="1" id="KW-0175">Coiled coil</keyword>
<accession>A0A1I2NTR6</accession>
<keyword evidence="4" id="KW-1185">Reference proteome</keyword>
<evidence type="ECO:0000313" key="5">
    <source>
        <dbReference type="Proteomes" id="UP000246114"/>
    </source>
</evidence>
<organism evidence="3 4">
    <name type="scientific">Clostridium cadaveris</name>
    <dbReference type="NCBI Taxonomy" id="1529"/>
    <lineage>
        <taxon>Bacteria</taxon>
        <taxon>Bacillati</taxon>
        <taxon>Bacillota</taxon>
        <taxon>Clostridia</taxon>
        <taxon>Eubacteriales</taxon>
        <taxon>Clostridiaceae</taxon>
        <taxon>Clostridium</taxon>
    </lineage>
</organism>
<dbReference type="EMBL" id="FOOE01000024">
    <property type="protein sequence ID" value="SFG07262.1"/>
    <property type="molecule type" value="Genomic_DNA"/>
</dbReference>
<dbReference type="RefSeq" id="WP_027639582.1">
    <property type="nucleotide sequence ID" value="NZ_BAAACD010000043.1"/>
</dbReference>
<evidence type="ECO:0000313" key="3">
    <source>
        <dbReference type="EMBL" id="SFG07262.1"/>
    </source>
</evidence>
<dbReference type="AlphaFoldDB" id="A0A1I2NTR6"/>
<feature type="coiled-coil region" evidence="1">
    <location>
        <begin position="229"/>
        <end position="263"/>
    </location>
</feature>
<name>A0A1I2NTR6_9CLOT</name>